<keyword evidence="1" id="KW-1133">Transmembrane helix</keyword>
<dbReference type="AlphaFoldDB" id="E6QMV1"/>
<name>E6QMV1_9ZZZZ</name>
<organism evidence="2">
    <name type="scientific">mine drainage metagenome</name>
    <dbReference type="NCBI Taxonomy" id="410659"/>
    <lineage>
        <taxon>unclassified sequences</taxon>
        <taxon>metagenomes</taxon>
        <taxon>ecological metagenomes</taxon>
    </lineage>
</organism>
<proteinExistence type="predicted"/>
<keyword evidence="1" id="KW-0812">Transmembrane</keyword>
<keyword evidence="1" id="KW-0472">Membrane</keyword>
<evidence type="ECO:0000313" key="2">
    <source>
        <dbReference type="EMBL" id="CBI08572.1"/>
    </source>
</evidence>
<protein>
    <recommendedName>
        <fullName evidence="3">Transmembrane protein</fullName>
    </recommendedName>
</protein>
<evidence type="ECO:0008006" key="3">
    <source>
        <dbReference type="Google" id="ProtNLM"/>
    </source>
</evidence>
<evidence type="ECO:0000256" key="1">
    <source>
        <dbReference type="SAM" id="Phobius"/>
    </source>
</evidence>
<gene>
    <name evidence="2" type="ORF">CARN6_2054</name>
</gene>
<dbReference type="EMBL" id="CABQ01000240">
    <property type="protein sequence ID" value="CBI08572.1"/>
    <property type="molecule type" value="Genomic_DNA"/>
</dbReference>
<accession>E6QMV1</accession>
<sequence>MVAVPVLQAAGARWRGRRSPADAVDHRSLAHRLILGDGPRRQGARKRQVVCALSEGFLMQFKCPHCGADDVRKVSLMYEQATSNLNYREVGMRSDGVGSYTTGTGGIQNLMGGRIAPPDAPMKPKLKVGLISGLLFGGLFFGLAKDFLRSPLTNPWSFFAFLVIELIFFLLFWFSTFGAIFEHIKLMRSYQASIPAYKNRYESWAKKWMCLRCGEIYSD</sequence>
<reference evidence="2" key="1">
    <citation type="submission" date="2009-10" db="EMBL/GenBank/DDBJ databases">
        <title>Diversity of trophic interactions inside an arsenic-rich microbial ecosystem.</title>
        <authorList>
            <person name="Bertin P.N."/>
            <person name="Heinrich-Salmeron A."/>
            <person name="Pelletier E."/>
            <person name="Goulhen-Chollet F."/>
            <person name="Arsene-Ploetze F."/>
            <person name="Gallien S."/>
            <person name="Calteau A."/>
            <person name="Vallenet D."/>
            <person name="Casiot C."/>
            <person name="Chane-Woon-Ming B."/>
            <person name="Giloteaux L."/>
            <person name="Barakat M."/>
            <person name="Bonnefoy V."/>
            <person name="Bruneel O."/>
            <person name="Chandler M."/>
            <person name="Cleiss J."/>
            <person name="Duran R."/>
            <person name="Elbaz-Poulichet F."/>
            <person name="Fonknechten N."/>
            <person name="Lauga B."/>
            <person name="Mornico D."/>
            <person name="Ortet P."/>
            <person name="Schaeffer C."/>
            <person name="Siguier P."/>
            <person name="Alexander Thil Smith A."/>
            <person name="Van Dorsselaer A."/>
            <person name="Weissenbach J."/>
            <person name="Medigue C."/>
            <person name="Le Paslier D."/>
        </authorList>
    </citation>
    <scope>NUCLEOTIDE SEQUENCE</scope>
</reference>
<comment type="caution">
    <text evidence="2">The sequence shown here is derived from an EMBL/GenBank/DDBJ whole genome shotgun (WGS) entry which is preliminary data.</text>
</comment>
<feature type="transmembrane region" description="Helical" evidence="1">
    <location>
        <begin position="126"/>
        <end position="144"/>
    </location>
</feature>
<feature type="transmembrane region" description="Helical" evidence="1">
    <location>
        <begin position="156"/>
        <end position="181"/>
    </location>
</feature>